<dbReference type="SUPFAM" id="SSF47027">
    <property type="entry name" value="Acyl-CoA binding protein"/>
    <property type="match status" value="2"/>
</dbReference>
<dbReference type="InterPro" id="IPR000582">
    <property type="entry name" value="Acyl-CoA-binding_protein"/>
</dbReference>
<feature type="domain" description="ACB" evidence="4">
    <location>
        <begin position="41"/>
        <end position="134"/>
    </location>
</feature>
<dbReference type="InterPro" id="IPR035984">
    <property type="entry name" value="Acyl-CoA-binding_sf"/>
</dbReference>
<comment type="caution">
    <text evidence="5">The sequence shown here is derived from an EMBL/GenBank/DDBJ whole genome shotgun (WGS) entry which is preliminary data.</text>
</comment>
<evidence type="ECO:0000313" key="5">
    <source>
        <dbReference type="EMBL" id="KPI86409.1"/>
    </source>
</evidence>
<dbReference type="PROSITE" id="PS51228">
    <property type="entry name" value="ACB_2"/>
    <property type="match status" value="2"/>
</dbReference>
<dbReference type="Proteomes" id="UP000038009">
    <property type="component" value="Unassembled WGS sequence"/>
</dbReference>
<proteinExistence type="inferred from homology"/>
<dbReference type="GO" id="GO:0006631">
    <property type="term" value="P:fatty acid metabolic process"/>
    <property type="evidence" value="ECO:0007669"/>
    <property type="project" value="TreeGrafter"/>
</dbReference>
<keyword evidence="2" id="KW-0446">Lipid-binding</keyword>
<organism evidence="5 6">
    <name type="scientific">Leptomonas seymouri</name>
    <dbReference type="NCBI Taxonomy" id="5684"/>
    <lineage>
        <taxon>Eukaryota</taxon>
        <taxon>Discoba</taxon>
        <taxon>Euglenozoa</taxon>
        <taxon>Kinetoplastea</taxon>
        <taxon>Metakinetoplastina</taxon>
        <taxon>Trypanosomatida</taxon>
        <taxon>Trypanosomatidae</taxon>
        <taxon>Leishmaniinae</taxon>
        <taxon>Leptomonas</taxon>
    </lineage>
</organism>
<dbReference type="AlphaFoldDB" id="A0A0N0P5F7"/>
<evidence type="ECO:0000256" key="3">
    <source>
        <dbReference type="SAM" id="MobiDB-lite"/>
    </source>
</evidence>
<evidence type="ECO:0000256" key="2">
    <source>
        <dbReference type="ARBA" id="ARBA00023121"/>
    </source>
</evidence>
<feature type="compositionally biased region" description="Basic and acidic residues" evidence="3">
    <location>
        <begin position="387"/>
        <end position="398"/>
    </location>
</feature>
<accession>A0A0N0P5F7</accession>
<feature type="domain" description="ACB" evidence="4">
    <location>
        <begin position="145"/>
        <end position="248"/>
    </location>
</feature>
<name>A0A0N0P5F7_LEPSE</name>
<evidence type="ECO:0000256" key="1">
    <source>
        <dbReference type="ARBA" id="ARBA00005567"/>
    </source>
</evidence>
<evidence type="ECO:0000259" key="4">
    <source>
        <dbReference type="PROSITE" id="PS51228"/>
    </source>
</evidence>
<comment type="similarity">
    <text evidence="1">Belongs to the ACBP family.</text>
</comment>
<dbReference type="EMBL" id="LJSK01000132">
    <property type="protein sequence ID" value="KPI86409.1"/>
    <property type="molecule type" value="Genomic_DNA"/>
</dbReference>
<evidence type="ECO:0000313" key="6">
    <source>
        <dbReference type="Proteomes" id="UP000038009"/>
    </source>
</evidence>
<dbReference type="PANTHER" id="PTHR23310">
    <property type="entry name" value="ACYL-COA-BINDING PROTEIN, ACBP"/>
    <property type="match status" value="1"/>
</dbReference>
<feature type="region of interest" description="Disordered" evidence="3">
    <location>
        <begin position="379"/>
        <end position="481"/>
    </location>
</feature>
<feature type="compositionally biased region" description="Low complexity" evidence="3">
    <location>
        <begin position="412"/>
        <end position="422"/>
    </location>
</feature>
<dbReference type="VEuPathDB" id="TriTrypDB:Lsey_0132_0070"/>
<sequence>MHSFFGSFFGQRKRSEEPMKPVVDPATIVEPVDFFSPNFPYEQGFKEIDAYIRTLPEKGYVPVSDILRLQFYSLYKQATMGDIDEKKVRQPSIIRDWEGFWKVVGWRKCKGMPRERARDFYIELLDAQIRKHSKVKWGAPLAEDRWAAFYDGVQRIQNLPKNGYYISDNLRARVYAMFKQATVGDLKAFQQSEAARASKYKWLRSRPAKLGFDQYRYDEWLKLEGMTSEHAKRLYCKVLFHEAAQYGYVWDPPGTEGHLEVVGDQTSAKNFKALDSEVLKRRPRIEHPSDDPEAPLAEIEGAGVKLSAVEKVALKKFLFKEKKVIDKAANDPTKRAVETRAVATEALEICMPEVVEESNAVPENHIDPNAALELAGVSRASEDPAEGSERTRGERSEKQIAGAFSAEEVKPASKPASPPKAASAKEGKASVNAGTAAKKSTEPKAKKQAAVEAEKSAPSPTRNGEAATKDATPKRHDAAKK</sequence>
<protein>
    <recommendedName>
        <fullName evidence="4">ACB domain-containing protein</fullName>
    </recommendedName>
</protein>
<gene>
    <name evidence="5" type="ORF">ABL78_4525</name>
</gene>
<dbReference type="InterPro" id="IPR014352">
    <property type="entry name" value="FERM/acyl-CoA-bd_prot_sf"/>
</dbReference>
<feature type="compositionally biased region" description="Basic and acidic residues" evidence="3">
    <location>
        <begin position="467"/>
        <end position="481"/>
    </location>
</feature>
<dbReference type="OrthoDB" id="346910at2759"/>
<dbReference type="GO" id="GO:0000062">
    <property type="term" value="F:fatty-acyl-CoA binding"/>
    <property type="evidence" value="ECO:0007669"/>
    <property type="project" value="InterPro"/>
</dbReference>
<dbReference type="PANTHER" id="PTHR23310:SF62">
    <property type="entry name" value="ACYL-COA BINDING PROTEIN 1, ISOFORM A"/>
    <property type="match status" value="1"/>
</dbReference>
<reference evidence="5 6" key="1">
    <citation type="journal article" date="2015" name="PLoS Pathog.">
        <title>Leptomonas seymouri: Adaptations to the Dixenous Life Cycle Analyzed by Genome Sequencing, Transcriptome Profiling and Co-infection with Leishmania donovani.</title>
        <authorList>
            <person name="Kraeva N."/>
            <person name="Butenko A."/>
            <person name="Hlavacova J."/>
            <person name="Kostygov A."/>
            <person name="Myskova J."/>
            <person name="Grybchuk D."/>
            <person name="Lestinova T."/>
            <person name="Votypka J."/>
            <person name="Volf P."/>
            <person name="Opperdoes F."/>
            <person name="Flegontov P."/>
            <person name="Lukes J."/>
            <person name="Yurchenko V."/>
        </authorList>
    </citation>
    <scope>NUCLEOTIDE SEQUENCE [LARGE SCALE GENOMIC DNA]</scope>
    <source>
        <strain evidence="5 6">ATCC 30220</strain>
    </source>
</reference>
<keyword evidence="6" id="KW-1185">Reference proteome</keyword>
<dbReference type="Pfam" id="PF00887">
    <property type="entry name" value="ACBP"/>
    <property type="match status" value="2"/>
</dbReference>
<dbReference type="Gene3D" id="1.20.80.10">
    <property type="match status" value="2"/>
</dbReference>
<dbReference type="OMA" id="CKGMPRE"/>